<accession>A0A2K3KSP1</accession>
<name>A0A2K3KSP1_TRIPR</name>
<dbReference type="EMBL" id="ASHM01108229">
    <property type="protein sequence ID" value="PNX69285.1"/>
    <property type="molecule type" value="Genomic_DNA"/>
</dbReference>
<gene>
    <name evidence="1" type="ORF">L195_g056634</name>
</gene>
<reference evidence="1 2" key="2">
    <citation type="journal article" date="2017" name="Front. Plant Sci.">
        <title>Gene Classification and Mining of Molecular Markers Useful in Red Clover (Trifolium pratense) Breeding.</title>
        <authorList>
            <person name="Istvanek J."/>
            <person name="Dluhosova J."/>
            <person name="Dluhos P."/>
            <person name="Patkova L."/>
            <person name="Nedelnik J."/>
            <person name="Repkova J."/>
        </authorList>
    </citation>
    <scope>NUCLEOTIDE SEQUENCE [LARGE SCALE GENOMIC DNA]</scope>
    <source>
        <strain evidence="2">cv. Tatra</strain>
        <tissue evidence="1">Young leaves</tissue>
    </source>
</reference>
<dbReference type="AlphaFoldDB" id="A0A2K3KSP1"/>
<feature type="non-terminal residue" evidence="1">
    <location>
        <position position="1"/>
    </location>
</feature>
<comment type="caution">
    <text evidence="1">The sequence shown here is derived from an EMBL/GenBank/DDBJ whole genome shotgun (WGS) entry which is preliminary data.</text>
</comment>
<evidence type="ECO:0000313" key="1">
    <source>
        <dbReference type="EMBL" id="PNX69285.1"/>
    </source>
</evidence>
<protein>
    <submittedName>
        <fullName evidence="1">Glyoxylate reductase</fullName>
    </submittedName>
</protein>
<reference evidence="1 2" key="1">
    <citation type="journal article" date="2014" name="Am. J. Bot.">
        <title>Genome assembly and annotation for red clover (Trifolium pratense; Fabaceae).</title>
        <authorList>
            <person name="Istvanek J."/>
            <person name="Jaros M."/>
            <person name="Krenek A."/>
            <person name="Repkova J."/>
        </authorList>
    </citation>
    <scope>NUCLEOTIDE SEQUENCE [LARGE SCALE GENOMIC DNA]</scope>
    <source>
        <strain evidence="2">cv. Tatra</strain>
        <tissue evidence="1">Young leaves</tissue>
    </source>
</reference>
<dbReference type="SUPFAM" id="SSF52283">
    <property type="entry name" value="Formate/glycerate dehydrogenase catalytic domain-like"/>
    <property type="match status" value="1"/>
</dbReference>
<dbReference type="Gene3D" id="3.40.50.720">
    <property type="entry name" value="NAD(P)-binding Rossmann-like Domain"/>
    <property type="match status" value="1"/>
</dbReference>
<sequence>QSLSVCSIPSRRCLVHFKFSMEELAKRFNLFKLWTFSSFKFKSFTETYADSLPNPEVDSTYSVGLDKIYVRKGREKGIRVANMPDVLTDEVAVPLKLKIV</sequence>
<proteinExistence type="predicted"/>
<organism evidence="1 2">
    <name type="scientific">Trifolium pratense</name>
    <name type="common">Red clover</name>
    <dbReference type="NCBI Taxonomy" id="57577"/>
    <lineage>
        <taxon>Eukaryota</taxon>
        <taxon>Viridiplantae</taxon>
        <taxon>Streptophyta</taxon>
        <taxon>Embryophyta</taxon>
        <taxon>Tracheophyta</taxon>
        <taxon>Spermatophyta</taxon>
        <taxon>Magnoliopsida</taxon>
        <taxon>eudicotyledons</taxon>
        <taxon>Gunneridae</taxon>
        <taxon>Pentapetalae</taxon>
        <taxon>rosids</taxon>
        <taxon>fabids</taxon>
        <taxon>Fabales</taxon>
        <taxon>Fabaceae</taxon>
        <taxon>Papilionoideae</taxon>
        <taxon>50 kb inversion clade</taxon>
        <taxon>NPAAA clade</taxon>
        <taxon>Hologalegina</taxon>
        <taxon>IRL clade</taxon>
        <taxon>Trifolieae</taxon>
        <taxon>Trifolium</taxon>
    </lineage>
</organism>
<evidence type="ECO:0000313" key="2">
    <source>
        <dbReference type="Proteomes" id="UP000236291"/>
    </source>
</evidence>
<dbReference type="STRING" id="57577.A0A2K3KSP1"/>
<dbReference type="Proteomes" id="UP000236291">
    <property type="component" value="Unassembled WGS sequence"/>
</dbReference>